<organism evidence="3 4">
    <name type="scientific">Saccharothrix syringae</name>
    <name type="common">Nocardiopsis syringae</name>
    <dbReference type="NCBI Taxonomy" id="103733"/>
    <lineage>
        <taxon>Bacteria</taxon>
        <taxon>Bacillati</taxon>
        <taxon>Actinomycetota</taxon>
        <taxon>Actinomycetes</taxon>
        <taxon>Pseudonocardiales</taxon>
        <taxon>Pseudonocardiaceae</taxon>
        <taxon>Saccharothrix</taxon>
    </lineage>
</organism>
<keyword evidence="3" id="KW-0378">Hydrolase</keyword>
<keyword evidence="4" id="KW-1185">Reference proteome</keyword>
<keyword evidence="2" id="KW-0732">Signal</keyword>
<accession>A0A5Q0GYU4</accession>
<evidence type="ECO:0000256" key="1">
    <source>
        <dbReference type="SAM" id="MobiDB-lite"/>
    </source>
</evidence>
<proteinExistence type="predicted"/>
<gene>
    <name evidence="3" type="ORF">EKG83_18075</name>
</gene>
<keyword evidence="3" id="KW-0645">Protease</keyword>
<dbReference type="Gene3D" id="2.60.40.1120">
    <property type="entry name" value="Carboxypeptidase-like, regulatory domain"/>
    <property type="match status" value="1"/>
</dbReference>
<dbReference type="AlphaFoldDB" id="A0A5Q0GYU4"/>
<reference evidence="4" key="1">
    <citation type="journal article" date="2021" name="Curr. Microbiol.">
        <title>Complete genome of nocamycin-producing strain Saccharothrix syringae NRRL B-16468 reveals the biosynthetic potential for secondary metabolites.</title>
        <authorList>
            <person name="Mo X."/>
            <person name="Yang S."/>
        </authorList>
    </citation>
    <scope>NUCLEOTIDE SEQUENCE [LARGE SCALE GENOMIC DNA]</scope>
    <source>
        <strain evidence="4">ATCC 51364 / DSM 43886 / JCM 6844 / KCTC 9398 / NBRC 14523 / NRRL B-16468 / INA 2240</strain>
    </source>
</reference>
<feature type="signal peptide" evidence="2">
    <location>
        <begin position="1"/>
        <end position="21"/>
    </location>
</feature>
<dbReference type="PROSITE" id="PS51257">
    <property type="entry name" value="PROKAR_LIPOPROTEIN"/>
    <property type="match status" value="1"/>
</dbReference>
<evidence type="ECO:0000256" key="2">
    <source>
        <dbReference type="SAM" id="SignalP"/>
    </source>
</evidence>
<dbReference type="KEGG" id="ssyi:EKG83_18075"/>
<dbReference type="GO" id="GO:0030246">
    <property type="term" value="F:carbohydrate binding"/>
    <property type="evidence" value="ECO:0007669"/>
    <property type="project" value="InterPro"/>
</dbReference>
<dbReference type="SUPFAM" id="SSF49452">
    <property type="entry name" value="Starch-binding domain-like"/>
    <property type="match status" value="1"/>
</dbReference>
<dbReference type="RefSeq" id="WP_033434101.1">
    <property type="nucleotide sequence ID" value="NZ_CP034550.1"/>
</dbReference>
<sequence length="126" mass="12786">MTTRTAPVLLVALLAACGTSGDPPGSGVDGRTVVDGGCPPARDAPPCPDEPLSARIRVTRTGSGDTAAEATSDVDGRFRIPLPPGRYTLHPANLTGSLLPAAQPLDVDVTAGGYTTVTVFFDSGVR</sequence>
<dbReference type="Proteomes" id="UP000325787">
    <property type="component" value="Chromosome"/>
</dbReference>
<evidence type="ECO:0000313" key="3">
    <source>
        <dbReference type="EMBL" id="QFZ19098.1"/>
    </source>
</evidence>
<dbReference type="OrthoDB" id="3790512at2"/>
<keyword evidence="3" id="KW-0121">Carboxypeptidase</keyword>
<feature type="region of interest" description="Disordered" evidence="1">
    <location>
        <begin position="58"/>
        <end position="79"/>
    </location>
</feature>
<evidence type="ECO:0000313" key="4">
    <source>
        <dbReference type="Proteomes" id="UP000325787"/>
    </source>
</evidence>
<dbReference type="InterPro" id="IPR013784">
    <property type="entry name" value="Carb-bd-like_fold"/>
</dbReference>
<dbReference type="EMBL" id="CP034550">
    <property type="protein sequence ID" value="QFZ19098.1"/>
    <property type="molecule type" value="Genomic_DNA"/>
</dbReference>
<protein>
    <submittedName>
        <fullName evidence="3">Carboxypeptidase regulatory-like domain-containing protein</fullName>
    </submittedName>
</protein>
<name>A0A5Q0GYU4_SACSY</name>
<dbReference type="GO" id="GO:0004180">
    <property type="term" value="F:carboxypeptidase activity"/>
    <property type="evidence" value="ECO:0007669"/>
    <property type="project" value="UniProtKB-KW"/>
</dbReference>
<feature type="chain" id="PRO_5024880902" evidence="2">
    <location>
        <begin position="22"/>
        <end position="126"/>
    </location>
</feature>